<evidence type="ECO:0000256" key="1">
    <source>
        <dbReference type="SAM" id="MobiDB-lite"/>
    </source>
</evidence>
<proteinExistence type="predicted"/>
<evidence type="ECO:0000313" key="2">
    <source>
        <dbReference type="EMBL" id="KAJ6982009.1"/>
    </source>
</evidence>
<dbReference type="Proteomes" id="UP001164929">
    <property type="component" value="Chromosome 10"/>
</dbReference>
<accession>A0AAD6MAN5</accession>
<gene>
    <name evidence="2" type="ORF">NC653_025191</name>
</gene>
<comment type="caution">
    <text evidence="2">The sequence shown here is derived from an EMBL/GenBank/DDBJ whole genome shotgun (WGS) entry which is preliminary data.</text>
</comment>
<sequence>MVSSKLEELERETAMKAPKKGEEEEKVDFVGEKRFKAFDRGRQVKRSDPSDLRHVEDCFEGLGAGE</sequence>
<organism evidence="2 3">
    <name type="scientific">Populus alba x Populus x berolinensis</name>
    <dbReference type="NCBI Taxonomy" id="444605"/>
    <lineage>
        <taxon>Eukaryota</taxon>
        <taxon>Viridiplantae</taxon>
        <taxon>Streptophyta</taxon>
        <taxon>Embryophyta</taxon>
        <taxon>Tracheophyta</taxon>
        <taxon>Spermatophyta</taxon>
        <taxon>Magnoliopsida</taxon>
        <taxon>eudicotyledons</taxon>
        <taxon>Gunneridae</taxon>
        <taxon>Pentapetalae</taxon>
        <taxon>rosids</taxon>
        <taxon>fabids</taxon>
        <taxon>Malpighiales</taxon>
        <taxon>Salicaceae</taxon>
        <taxon>Saliceae</taxon>
        <taxon>Populus</taxon>
    </lineage>
</organism>
<evidence type="ECO:0000313" key="3">
    <source>
        <dbReference type="Proteomes" id="UP001164929"/>
    </source>
</evidence>
<name>A0AAD6MAN5_9ROSI</name>
<dbReference type="AlphaFoldDB" id="A0AAD6MAN5"/>
<protein>
    <submittedName>
        <fullName evidence="2">Uncharacterized protein</fullName>
    </submittedName>
</protein>
<dbReference type="EMBL" id="JAQIZT010000010">
    <property type="protein sequence ID" value="KAJ6982009.1"/>
    <property type="molecule type" value="Genomic_DNA"/>
</dbReference>
<keyword evidence="3" id="KW-1185">Reference proteome</keyword>
<feature type="region of interest" description="Disordered" evidence="1">
    <location>
        <begin position="1"/>
        <end position="23"/>
    </location>
</feature>
<reference evidence="2" key="1">
    <citation type="journal article" date="2023" name="Mol. Ecol. Resour.">
        <title>Chromosome-level genome assembly of a triploid poplar Populus alba 'Berolinensis'.</title>
        <authorList>
            <person name="Chen S."/>
            <person name="Yu Y."/>
            <person name="Wang X."/>
            <person name="Wang S."/>
            <person name="Zhang T."/>
            <person name="Zhou Y."/>
            <person name="He R."/>
            <person name="Meng N."/>
            <person name="Wang Y."/>
            <person name="Liu W."/>
            <person name="Liu Z."/>
            <person name="Liu J."/>
            <person name="Guo Q."/>
            <person name="Huang H."/>
            <person name="Sederoff R.R."/>
            <person name="Wang G."/>
            <person name="Qu G."/>
            <person name="Chen S."/>
        </authorList>
    </citation>
    <scope>NUCLEOTIDE SEQUENCE</scope>
    <source>
        <strain evidence="2">SC-2020</strain>
    </source>
</reference>